<protein>
    <recommendedName>
        <fullName evidence="11">DNA 3'-5' helicase</fullName>
        <ecNumber evidence="11">5.6.2.4</ecNumber>
    </recommendedName>
</protein>
<evidence type="ECO:0000259" key="13">
    <source>
        <dbReference type="PROSITE" id="PS51192"/>
    </source>
</evidence>
<dbReference type="Pfam" id="PF04851">
    <property type="entry name" value="ResIII"/>
    <property type="match status" value="1"/>
</dbReference>
<evidence type="ECO:0000256" key="10">
    <source>
        <dbReference type="ARBA" id="ARBA00023235"/>
    </source>
</evidence>
<keyword evidence="3" id="KW-0479">Metal-binding</keyword>
<dbReference type="Gene3D" id="3.40.50.300">
    <property type="entry name" value="P-loop containing nucleotide triphosphate hydrolases"/>
    <property type="match status" value="2"/>
</dbReference>
<evidence type="ECO:0000256" key="11">
    <source>
        <dbReference type="ARBA" id="ARBA00034808"/>
    </source>
</evidence>
<dbReference type="NCBIfam" id="TIGR00595">
    <property type="entry name" value="priA"/>
    <property type="match status" value="1"/>
</dbReference>
<dbReference type="InterPro" id="IPR040498">
    <property type="entry name" value="PriA_CRR"/>
</dbReference>
<dbReference type="Pfam" id="PF18074">
    <property type="entry name" value="PriA_C"/>
    <property type="match status" value="1"/>
</dbReference>
<dbReference type="EC" id="5.6.2.4" evidence="11"/>
<keyword evidence="2" id="KW-0235">DNA replication</keyword>
<dbReference type="Pfam" id="PF18319">
    <property type="entry name" value="Zn_ribbon_PriA"/>
    <property type="match status" value="1"/>
</dbReference>
<dbReference type="InterPro" id="IPR014001">
    <property type="entry name" value="Helicase_ATP-bd"/>
</dbReference>
<evidence type="ECO:0000256" key="12">
    <source>
        <dbReference type="ARBA" id="ARBA00048988"/>
    </source>
</evidence>
<accession>A0A645A2H9</accession>
<dbReference type="InterPro" id="IPR027417">
    <property type="entry name" value="P-loop_NTPase"/>
</dbReference>
<dbReference type="InterPro" id="IPR006935">
    <property type="entry name" value="Helicase/UvrB_N"/>
</dbReference>
<dbReference type="GO" id="GO:0006269">
    <property type="term" value="P:DNA replication, synthesis of primer"/>
    <property type="evidence" value="ECO:0007669"/>
    <property type="project" value="UniProtKB-KW"/>
</dbReference>
<evidence type="ECO:0000256" key="1">
    <source>
        <dbReference type="ARBA" id="ARBA00022515"/>
    </source>
</evidence>
<dbReference type="PANTHER" id="PTHR30580:SF0">
    <property type="entry name" value="PRIMOSOMAL PROTEIN N"/>
    <property type="match status" value="1"/>
</dbReference>
<keyword evidence="5 15" id="KW-0378">Hydrolase</keyword>
<keyword evidence="1" id="KW-0639">Primosome</keyword>
<keyword evidence="7" id="KW-0862">Zinc</keyword>
<evidence type="ECO:0000256" key="2">
    <source>
        <dbReference type="ARBA" id="ARBA00022705"/>
    </source>
</evidence>
<dbReference type="GO" id="GO:0003677">
    <property type="term" value="F:DNA binding"/>
    <property type="evidence" value="ECO:0007669"/>
    <property type="project" value="UniProtKB-KW"/>
</dbReference>
<keyword evidence="6" id="KW-0347">Helicase</keyword>
<reference evidence="15" key="1">
    <citation type="submission" date="2019-08" db="EMBL/GenBank/DDBJ databases">
        <authorList>
            <person name="Kucharzyk K."/>
            <person name="Murdoch R.W."/>
            <person name="Higgins S."/>
            <person name="Loffler F."/>
        </authorList>
    </citation>
    <scope>NUCLEOTIDE SEQUENCE</scope>
</reference>
<dbReference type="PROSITE" id="PS51194">
    <property type="entry name" value="HELICASE_CTER"/>
    <property type="match status" value="1"/>
</dbReference>
<dbReference type="GO" id="GO:0006270">
    <property type="term" value="P:DNA replication initiation"/>
    <property type="evidence" value="ECO:0007669"/>
    <property type="project" value="TreeGrafter"/>
</dbReference>
<dbReference type="CDD" id="cd17929">
    <property type="entry name" value="DEXHc_priA"/>
    <property type="match status" value="1"/>
</dbReference>
<evidence type="ECO:0000256" key="5">
    <source>
        <dbReference type="ARBA" id="ARBA00022801"/>
    </source>
</evidence>
<dbReference type="InterPro" id="IPR005259">
    <property type="entry name" value="PriA"/>
</dbReference>
<dbReference type="SMART" id="SM00490">
    <property type="entry name" value="HELICc"/>
    <property type="match status" value="1"/>
</dbReference>
<comment type="catalytic activity">
    <reaction evidence="12">
        <text>ATP + H2O = ADP + phosphate + H(+)</text>
        <dbReference type="Rhea" id="RHEA:13065"/>
        <dbReference type="ChEBI" id="CHEBI:15377"/>
        <dbReference type="ChEBI" id="CHEBI:15378"/>
        <dbReference type="ChEBI" id="CHEBI:30616"/>
        <dbReference type="ChEBI" id="CHEBI:43474"/>
        <dbReference type="ChEBI" id="CHEBI:456216"/>
        <dbReference type="EC" id="5.6.2.4"/>
    </reaction>
</comment>
<evidence type="ECO:0000256" key="8">
    <source>
        <dbReference type="ARBA" id="ARBA00022840"/>
    </source>
</evidence>
<evidence type="ECO:0000313" key="15">
    <source>
        <dbReference type="EMBL" id="MPM47232.1"/>
    </source>
</evidence>
<dbReference type="GO" id="GO:1990077">
    <property type="term" value="C:primosome complex"/>
    <property type="evidence" value="ECO:0007669"/>
    <property type="project" value="UniProtKB-KW"/>
</dbReference>
<keyword evidence="4" id="KW-0547">Nucleotide-binding</keyword>
<dbReference type="GO" id="GO:0006302">
    <property type="term" value="P:double-strand break repair"/>
    <property type="evidence" value="ECO:0007669"/>
    <property type="project" value="InterPro"/>
</dbReference>
<organism evidence="15">
    <name type="scientific">bioreactor metagenome</name>
    <dbReference type="NCBI Taxonomy" id="1076179"/>
    <lineage>
        <taxon>unclassified sequences</taxon>
        <taxon>metagenomes</taxon>
        <taxon>ecological metagenomes</taxon>
    </lineage>
</organism>
<dbReference type="InterPro" id="IPR041236">
    <property type="entry name" value="PriA_C"/>
</dbReference>
<dbReference type="FunFam" id="3.40.50.300:FF:000489">
    <property type="entry name" value="Primosome assembly protein PriA"/>
    <property type="match status" value="1"/>
</dbReference>
<dbReference type="InterPro" id="IPR001650">
    <property type="entry name" value="Helicase_C-like"/>
</dbReference>
<evidence type="ECO:0000256" key="6">
    <source>
        <dbReference type="ARBA" id="ARBA00022806"/>
    </source>
</evidence>
<dbReference type="CDD" id="cd18804">
    <property type="entry name" value="SF2_C_priA"/>
    <property type="match status" value="1"/>
</dbReference>
<sequence>MRIQGLNESYENLLLILNGAELTENSFSKNAAEYLIRKKLLARKAVLSYASSEKSAKFIRLSNPCNFVDNIDILSDKHVKKAAVYAQAAKYLSICGIEGIPLSEFLKQFGISYSGLSTMSRFYPVETFEKRLFRPTYIHPSQDENITQEFILNAEQEKAAASLGEMLDSGVASCALLHGVTGSGKTMVMLSLIDRALKSGKGVIMLVPEIALTGRASRLLLSRYGDKVAVIHSGLSDGERFDEWTLTKTGKKTVVLGTRSSIFAPVQNLGLIIIDEEHDQSYKSDTRLKYHARDVARFLCAKCGALLLLSSATPDIESYYKAETGKYRLLNLTERFNASPMPDAEISDIRNDIAESPDKLIGARLGTAIRETLSRGEQIILFMNRRGYRHYMMCRYCGGIILCPNCSVSMTLHNPDFGGESRLMCHYCGYTEAPPEQCPSCGHKALMFFGYGTQKLEEQLKTEFTSAHIIRMDSDTVTKKHSHDEILSDFKSGKADILIGTQMVAKGHNFPNVTLVGIVSADSSLYLSDYRAYEQTFSLLTQVIGRAGRAELSGRAIIQTMNPDHEIIRLAASQDYLKFYKGEIAVRKALLYPPFCEICALILSGQDEKFVKESATYTDSLLGDLIKSDFTDVKLIAYGPFEAMPYKLNNTFRLKFVFKLKSDRRTREYLNLILSLFAKSKYKSVIITIDMNPGII</sequence>
<evidence type="ECO:0000256" key="9">
    <source>
        <dbReference type="ARBA" id="ARBA00023125"/>
    </source>
</evidence>
<proteinExistence type="inferred from homology"/>
<dbReference type="Pfam" id="PF00271">
    <property type="entry name" value="Helicase_C"/>
    <property type="match status" value="1"/>
</dbReference>
<keyword evidence="9" id="KW-0238">DNA-binding</keyword>
<gene>
    <name evidence="15" type="primary">priA_29</name>
    <name evidence="15" type="ORF">SDC9_93940</name>
</gene>
<dbReference type="SMART" id="SM00487">
    <property type="entry name" value="DEXDc"/>
    <property type="match status" value="1"/>
</dbReference>
<dbReference type="EMBL" id="VSSQ01011597">
    <property type="protein sequence ID" value="MPM47232.1"/>
    <property type="molecule type" value="Genomic_DNA"/>
</dbReference>
<feature type="domain" description="Helicase C-terminal" evidence="14">
    <location>
        <begin position="433"/>
        <end position="585"/>
    </location>
</feature>
<dbReference type="GO" id="GO:0043138">
    <property type="term" value="F:3'-5' DNA helicase activity"/>
    <property type="evidence" value="ECO:0007669"/>
    <property type="project" value="UniProtKB-EC"/>
</dbReference>
<dbReference type="PROSITE" id="PS51192">
    <property type="entry name" value="HELICASE_ATP_BIND_1"/>
    <property type="match status" value="1"/>
</dbReference>
<evidence type="ECO:0000256" key="7">
    <source>
        <dbReference type="ARBA" id="ARBA00022833"/>
    </source>
</evidence>
<dbReference type="GO" id="GO:0006310">
    <property type="term" value="P:DNA recombination"/>
    <property type="evidence" value="ECO:0007669"/>
    <property type="project" value="InterPro"/>
</dbReference>
<dbReference type="GO" id="GO:0016887">
    <property type="term" value="F:ATP hydrolysis activity"/>
    <property type="evidence" value="ECO:0007669"/>
    <property type="project" value="RHEA"/>
</dbReference>
<keyword evidence="8" id="KW-0067">ATP-binding</keyword>
<evidence type="ECO:0000256" key="3">
    <source>
        <dbReference type="ARBA" id="ARBA00022723"/>
    </source>
</evidence>
<dbReference type="AlphaFoldDB" id="A0A645A2H9"/>
<dbReference type="GO" id="GO:0005524">
    <property type="term" value="F:ATP binding"/>
    <property type="evidence" value="ECO:0007669"/>
    <property type="project" value="UniProtKB-KW"/>
</dbReference>
<feature type="domain" description="Helicase ATP-binding" evidence="13">
    <location>
        <begin position="176"/>
        <end position="332"/>
    </location>
</feature>
<dbReference type="PANTHER" id="PTHR30580">
    <property type="entry name" value="PRIMOSOMAL PROTEIN N"/>
    <property type="match status" value="1"/>
</dbReference>
<dbReference type="HAMAP" id="MF_00983">
    <property type="entry name" value="PriA"/>
    <property type="match status" value="1"/>
</dbReference>
<dbReference type="GO" id="GO:0046872">
    <property type="term" value="F:metal ion binding"/>
    <property type="evidence" value="ECO:0007669"/>
    <property type="project" value="UniProtKB-KW"/>
</dbReference>
<evidence type="ECO:0000256" key="4">
    <source>
        <dbReference type="ARBA" id="ARBA00022741"/>
    </source>
</evidence>
<dbReference type="SUPFAM" id="SSF52540">
    <property type="entry name" value="P-loop containing nucleoside triphosphate hydrolases"/>
    <property type="match status" value="1"/>
</dbReference>
<evidence type="ECO:0000259" key="14">
    <source>
        <dbReference type="PROSITE" id="PS51194"/>
    </source>
</evidence>
<keyword evidence="10" id="KW-0413">Isomerase</keyword>
<comment type="caution">
    <text evidence="15">The sequence shown here is derived from an EMBL/GenBank/DDBJ whole genome shotgun (WGS) entry which is preliminary data.</text>
</comment>
<name>A0A645A2H9_9ZZZZ</name>